<keyword evidence="2 7" id="KW-0812">Transmembrane</keyword>
<dbReference type="PANTHER" id="PTHR32089:SF119">
    <property type="entry name" value="METHYL-ACCEPTING CHEMOTAXIS PROTEIN CTPL"/>
    <property type="match status" value="1"/>
</dbReference>
<keyword evidence="5 6" id="KW-0807">Transducer</keyword>
<accession>A0A7V1D190</accession>
<feature type="domain" description="Methyl-accepting transducer" evidence="8">
    <location>
        <begin position="72"/>
        <end position="308"/>
    </location>
</feature>
<dbReference type="EMBL" id="DRGM01000168">
    <property type="protein sequence ID" value="HEA18034.1"/>
    <property type="molecule type" value="Genomic_DNA"/>
</dbReference>
<dbReference type="Pfam" id="PF00015">
    <property type="entry name" value="MCPsignal"/>
    <property type="match status" value="1"/>
</dbReference>
<evidence type="ECO:0000259" key="8">
    <source>
        <dbReference type="PROSITE" id="PS50111"/>
    </source>
</evidence>
<dbReference type="PANTHER" id="PTHR32089">
    <property type="entry name" value="METHYL-ACCEPTING CHEMOTAXIS PROTEIN MCPB"/>
    <property type="match status" value="1"/>
</dbReference>
<gene>
    <name evidence="9" type="ORF">ENH88_16620</name>
</gene>
<evidence type="ECO:0000256" key="7">
    <source>
        <dbReference type="SAM" id="Phobius"/>
    </source>
</evidence>
<evidence type="ECO:0000256" key="4">
    <source>
        <dbReference type="ARBA" id="ARBA00023136"/>
    </source>
</evidence>
<dbReference type="SUPFAM" id="SSF58104">
    <property type="entry name" value="Methyl-accepting chemotaxis protein (MCP) signaling domain"/>
    <property type="match status" value="1"/>
</dbReference>
<dbReference type="PROSITE" id="PS50111">
    <property type="entry name" value="CHEMOTAXIS_TRANSDUC_2"/>
    <property type="match status" value="1"/>
</dbReference>
<comment type="caution">
    <text evidence="9">The sequence shown here is derived from an EMBL/GenBank/DDBJ whole genome shotgun (WGS) entry which is preliminary data.</text>
</comment>
<dbReference type="Gene3D" id="1.10.287.950">
    <property type="entry name" value="Methyl-accepting chemotaxis protein"/>
    <property type="match status" value="1"/>
</dbReference>
<evidence type="ECO:0000256" key="6">
    <source>
        <dbReference type="PROSITE-ProRule" id="PRU00284"/>
    </source>
</evidence>
<evidence type="ECO:0000256" key="2">
    <source>
        <dbReference type="ARBA" id="ARBA00022692"/>
    </source>
</evidence>
<comment type="subcellular location">
    <subcellularLocation>
        <location evidence="1">Membrane</location>
        <topology evidence="1">Multi-pass membrane protein</topology>
    </subcellularLocation>
</comment>
<dbReference type="GO" id="GO:0007165">
    <property type="term" value="P:signal transduction"/>
    <property type="evidence" value="ECO:0007669"/>
    <property type="project" value="UniProtKB-KW"/>
</dbReference>
<dbReference type="InterPro" id="IPR004089">
    <property type="entry name" value="MCPsignal_dom"/>
</dbReference>
<evidence type="ECO:0000313" key="9">
    <source>
        <dbReference type="EMBL" id="HEA18034.1"/>
    </source>
</evidence>
<evidence type="ECO:0000256" key="3">
    <source>
        <dbReference type="ARBA" id="ARBA00022989"/>
    </source>
</evidence>
<keyword evidence="3 7" id="KW-1133">Transmembrane helix</keyword>
<name>A0A7V1D190_9GAMM</name>
<dbReference type="Proteomes" id="UP000886188">
    <property type="component" value="Unassembled WGS sequence"/>
</dbReference>
<reference evidence="9" key="1">
    <citation type="journal article" date="2020" name="mSystems">
        <title>Genome- and Community-Level Interaction Insights into Carbon Utilization and Element Cycling Functions of Hydrothermarchaeota in Hydrothermal Sediment.</title>
        <authorList>
            <person name="Zhou Z."/>
            <person name="Liu Y."/>
            <person name="Xu W."/>
            <person name="Pan J."/>
            <person name="Luo Z.H."/>
            <person name="Li M."/>
        </authorList>
    </citation>
    <scope>NUCLEOTIDE SEQUENCE [LARGE SCALE GENOMIC DNA]</scope>
    <source>
        <strain evidence="9">HyVt-346</strain>
    </source>
</reference>
<feature type="transmembrane region" description="Helical" evidence="7">
    <location>
        <begin position="12"/>
        <end position="41"/>
    </location>
</feature>
<protein>
    <submittedName>
        <fullName evidence="9">Methyl-accepting chemotaxis protein</fullName>
    </submittedName>
</protein>
<dbReference type="GO" id="GO:0016020">
    <property type="term" value="C:membrane"/>
    <property type="evidence" value="ECO:0007669"/>
    <property type="project" value="UniProtKB-SubCell"/>
</dbReference>
<evidence type="ECO:0000256" key="5">
    <source>
        <dbReference type="ARBA" id="ARBA00023224"/>
    </source>
</evidence>
<proteinExistence type="predicted"/>
<evidence type="ECO:0000256" key="1">
    <source>
        <dbReference type="ARBA" id="ARBA00004141"/>
    </source>
</evidence>
<keyword evidence="4 7" id="KW-0472">Membrane</keyword>
<dbReference type="SMART" id="SM00283">
    <property type="entry name" value="MA"/>
    <property type="match status" value="1"/>
</dbReference>
<dbReference type="AlphaFoldDB" id="A0A7V1D190"/>
<dbReference type="CDD" id="cd11386">
    <property type="entry name" value="MCP_signal"/>
    <property type="match status" value="1"/>
</dbReference>
<dbReference type="RefSeq" id="WP_304183889.1">
    <property type="nucleotide sequence ID" value="NZ_DRGM01000168.1"/>
</dbReference>
<sequence>MNLNSLFYTLFYFVIAALYFFAQLTLVSALLLTALSALLFFREKVFAKKAQVKPEPDQHAVITKVADNITKATSKNAIGAAEVAFYIDSLAKEIDGCYSESEAVSQATQALSHNSSELTNNITTVSQAMMQTTKASSSADQRLQLATEQIDSLSGSIDKVSQQLDLLLKSATDIQSITQVIQTIAEQTNLLALNAAIEAARAGEQGRGFAVVADEVRNLANKTNQATKQIADMLTEINANSMQTNDDMKQVSTRSDSVKQQLENVTQSFLAINHDISESSSTLENMQQAVSAFQHATTQINTSVGSISHLLAEVSTKSTSISEQASNLSLGSETIFRELNKVEHNAFFKPILEAALEASSAISTKFTELLATSQLSEKQLFSQDYREIPNSNPTKYSTDYDSLTDKVLPPIQEPILENKQILFAGAVDKKGYFPTHNKRYSQPLTGNYQQDLVNNRTKRIFNDATGSRCGSHTESFLLQTYKRDTGEILHDLSVPIYVNGKHWGGFRIGFKSS</sequence>
<dbReference type="GO" id="GO:0006935">
    <property type="term" value="P:chemotaxis"/>
    <property type="evidence" value="ECO:0007669"/>
    <property type="project" value="UniProtKB-ARBA"/>
</dbReference>
<organism evidence="9">
    <name type="scientific">Pseudoalteromonas prydzensis</name>
    <dbReference type="NCBI Taxonomy" id="182141"/>
    <lineage>
        <taxon>Bacteria</taxon>
        <taxon>Pseudomonadati</taxon>
        <taxon>Pseudomonadota</taxon>
        <taxon>Gammaproteobacteria</taxon>
        <taxon>Alteromonadales</taxon>
        <taxon>Pseudoalteromonadaceae</taxon>
        <taxon>Pseudoalteromonas</taxon>
    </lineage>
</organism>